<dbReference type="RefSeq" id="WP_092560224.1">
    <property type="nucleotide sequence ID" value="NZ_FOYZ01000005.1"/>
</dbReference>
<keyword evidence="2" id="KW-1185">Reference proteome</keyword>
<dbReference type="EMBL" id="FOYZ01000005">
    <property type="protein sequence ID" value="SFR78114.1"/>
    <property type="molecule type" value="Genomic_DNA"/>
</dbReference>
<evidence type="ECO:0000313" key="2">
    <source>
        <dbReference type="Proteomes" id="UP000199659"/>
    </source>
</evidence>
<name>A0A1I6JGX7_9FIRM</name>
<organism evidence="1 2">
    <name type="scientific">Anaeromicropila populeti</name>
    <dbReference type="NCBI Taxonomy" id="37658"/>
    <lineage>
        <taxon>Bacteria</taxon>
        <taxon>Bacillati</taxon>
        <taxon>Bacillota</taxon>
        <taxon>Clostridia</taxon>
        <taxon>Lachnospirales</taxon>
        <taxon>Lachnospiraceae</taxon>
        <taxon>Anaeromicropila</taxon>
    </lineage>
</organism>
<sequence>MNRFENGFDSYQKAIVELDKRGENEFKLKAVIINFHHAIEVLFKHILYSKSKCLIYRDMNNWVNAAFDRKIWNRNNQKENTDYTISFDETVKRVIVIYDEQIDQYAYNGFLNLSKLRNALTHDEIELKTESVEQIVVTLTPIVTAILQKHLSGDEKEKFDNFVTSEKYKKILQQLIGKNVAWRITTISNLLELYSNRDYESLTGNEIRHLELTMSILNVMVIKEDMFCNIDDEYYITYISYLKQEICDVLICYLETIKKNEEIKTVIKRTNIIEDIVQEYLINATLYVYGLLNNQQYISFKNEEIIYKILDNNSFVNNNDIYALLHCIEKIVNVLVMITGTKKRKELLEKIYLDESQTDTIELIYSTLISWYKKNYWFNSINITKLDETIRVEIESDRVLKEVCQKIWDDKLYQELVGEFGEWGTIDRIDDIIVEQLETVVKLEHNIILVYYVSFSTQTYTDHEYYDNGGENCFIKVVGYMEDNRFIIDEAQYMGTAIGFRSFTFD</sequence>
<protein>
    <submittedName>
        <fullName evidence="1">Uncharacterized protein</fullName>
    </submittedName>
</protein>
<gene>
    <name evidence="1" type="ORF">SAMN05661086_01669</name>
</gene>
<dbReference type="Proteomes" id="UP000199659">
    <property type="component" value="Unassembled WGS sequence"/>
</dbReference>
<dbReference type="AlphaFoldDB" id="A0A1I6JGX7"/>
<proteinExistence type="predicted"/>
<reference evidence="1 2" key="1">
    <citation type="submission" date="2016-10" db="EMBL/GenBank/DDBJ databases">
        <authorList>
            <person name="de Groot N.N."/>
        </authorList>
    </citation>
    <scope>NUCLEOTIDE SEQUENCE [LARGE SCALE GENOMIC DNA]</scope>
    <source>
        <strain evidence="1 2">743A</strain>
    </source>
</reference>
<accession>A0A1I6JGX7</accession>
<dbReference type="OrthoDB" id="3035434at2"/>
<evidence type="ECO:0000313" key="1">
    <source>
        <dbReference type="EMBL" id="SFR78114.1"/>
    </source>
</evidence>